<protein>
    <submittedName>
        <fullName evidence="8">Putative integral membrane protein</fullName>
    </submittedName>
</protein>
<dbReference type="Proteomes" id="UP000051298">
    <property type="component" value="Unassembled WGS sequence"/>
</dbReference>
<evidence type="ECO:0000256" key="4">
    <source>
        <dbReference type="ARBA" id="ARBA00023136"/>
    </source>
</evidence>
<proteinExistence type="predicted"/>
<keyword evidence="2 6" id="KW-0812">Transmembrane</keyword>
<keyword evidence="5" id="KW-0175">Coiled coil</keyword>
<feature type="transmembrane region" description="Helical" evidence="6">
    <location>
        <begin position="48"/>
        <end position="68"/>
    </location>
</feature>
<dbReference type="STRING" id="266809.PM03_05720"/>
<dbReference type="EMBL" id="CYRX01000025">
    <property type="protein sequence ID" value="CUH60355.1"/>
    <property type="molecule type" value="Genomic_DNA"/>
</dbReference>
<keyword evidence="4 6" id="KW-0472">Membrane</keyword>
<name>A0A0P1FMF2_9RHOB</name>
<evidence type="ECO:0000256" key="3">
    <source>
        <dbReference type="ARBA" id="ARBA00022989"/>
    </source>
</evidence>
<keyword evidence="3 6" id="KW-1133">Transmembrane helix</keyword>
<dbReference type="RefSeq" id="WP_058123352.1">
    <property type="nucleotide sequence ID" value="NZ_CYRX01000025.1"/>
</dbReference>
<evidence type="ECO:0000256" key="1">
    <source>
        <dbReference type="ARBA" id="ARBA00022475"/>
    </source>
</evidence>
<sequence length="116" mass="12839">MRLIRYAVLAVIAICLLVIALANRGEVTLNLLPGELLQFWPFANSVTVPLYAVIFAGIAMGVLLGFVWEWVREHKHRAEASRAKKEAAKLQREIKKVQKADGTTADDVLAIVDGTR</sequence>
<dbReference type="eggNOG" id="COG5416">
    <property type="taxonomic scope" value="Bacteria"/>
</dbReference>
<evidence type="ECO:0000259" key="7">
    <source>
        <dbReference type="Pfam" id="PF06305"/>
    </source>
</evidence>
<evidence type="ECO:0000256" key="2">
    <source>
        <dbReference type="ARBA" id="ARBA00022692"/>
    </source>
</evidence>
<evidence type="ECO:0000313" key="9">
    <source>
        <dbReference type="Proteomes" id="UP000051298"/>
    </source>
</evidence>
<evidence type="ECO:0000313" key="8">
    <source>
        <dbReference type="EMBL" id="CUH60355.1"/>
    </source>
</evidence>
<evidence type="ECO:0000256" key="6">
    <source>
        <dbReference type="SAM" id="Phobius"/>
    </source>
</evidence>
<gene>
    <name evidence="8" type="ORF">THS5294_01644</name>
</gene>
<dbReference type="AlphaFoldDB" id="A0A0P1FMF2"/>
<dbReference type="InterPro" id="IPR010445">
    <property type="entry name" value="LapA_dom"/>
</dbReference>
<accession>A0A0P1FMF2</accession>
<keyword evidence="1" id="KW-1003">Cell membrane</keyword>
<feature type="domain" description="Lipopolysaccharide assembly protein A" evidence="7">
    <location>
        <begin position="23"/>
        <end position="94"/>
    </location>
</feature>
<dbReference type="GO" id="GO:0005886">
    <property type="term" value="C:plasma membrane"/>
    <property type="evidence" value="ECO:0007669"/>
    <property type="project" value="InterPro"/>
</dbReference>
<feature type="coiled-coil region" evidence="5">
    <location>
        <begin position="71"/>
        <end position="100"/>
    </location>
</feature>
<reference evidence="8 9" key="1">
    <citation type="submission" date="2015-09" db="EMBL/GenBank/DDBJ databases">
        <authorList>
            <consortium name="Swine Surveillance"/>
        </authorList>
    </citation>
    <scope>NUCLEOTIDE SEQUENCE [LARGE SCALE GENOMIC DNA]</scope>
    <source>
        <strain evidence="8 9">CECT 5294</strain>
    </source>
</reference>
<evidence type="ECO:0000256" key="5">
    <source>
        <dbReference type="SAM" id="Coils"/>
    </source>
</evidence>
<organism evidence="8 9">
    <name type="scientific">Thalassobacter stenotrophicus</name>
    <dbReference type="NCBI Taxonomy" id="266809"/>
    <lineage>
        <taxon>Bacteria</taxon>
        <taxon>Pseudomonadati</taxon>
        <taxon>Pseudomonadota</taxon>
        <taxon>Alphaproteobacteria</taxon>
        <taxon>Rhodobacterales</taxon>
        <taxon>Roseobacteraceae</taxon>
        <taxon>Thalassobacter</taxon>
    </lineage>
</organism>
<dbReference type="Pfam" id="PF06305">
    <property type="entry name" value="LapA_dom"/>
    <property type="match status" value="1"/>
</dbReference>